<organism evidence="2">
    <name type="scientific">uncultured Caudovirales phage</name>
    <dbReference type="NCBI Taxonomy" id="2100421"/>
    <lineage>
        <taxon>Viruses</taxon>
        <taxon>Duplodnaviria</taxon>
        <taxon>Heunggongvirae</taxon>
        <taxon>Uroviricota</taxon>
        <taxon>Caudoviricetes</taxon>
        <taxon>Peduoviridae</taxon>
        <taxon>Maltschvirus</taxon>
        <taxon>Maltschvirus maltsch</taxon>
    </lineage>
</organism>
<sequence length="177" mass="19532">MFSNSKKFLNMKPNTEFALAAIFRHCDEVAAGKRPAKTEKDGKDAARTWLGVKGSVKGYAKANVKTVATEGWEKSPPKPLNPQARNSMDTPKQPPSVATSGVLCDDRAWTPSHREEVISALWFIVAFVALDAGCPRWVFLTFFIKACMDTICAVRCAVREWWKDDSHNAQAQATDGA</sequence>
<evidence type="ECO:0000256" key="1">
    <source>
        <dbReference type="SAM" id="MobiDB-lite"/>
    </source>
</evidence>
<dbReference type="EMBL" id="LR796774">
    <property type="protein sequence ID" value="CAB4165234.1"/>
    <property type="molecule type" value="Genomic_DNA"/>
</dbReference>
<protein>
    <submittedName>
        <fullName evidence="2">Uncharacterized protein</fullName>
    </submittedName>
</protein>
<gene>
    <name evidence="2" type="ORF">UFOVP817_46</name>
</gene>
<proteinExistence type="predicted"/>
<reference evidence="2" key="1">
    <citation type="submission" date="2020-04" db="EMBL/GenBank/DDBJ databases">
        <authorList>
            <person name="Chiriac C."/>
            <person name="Salcher M."/>
            <person name="Ghai R."/>
            <person name="Kavagutti S V."/>
        </authorList>
    </citation>
    <scope>NUCLEOTIDE SEQUENCE</scope>
</reference>
<evidence type="ECO:0000313" key="2">
    <source>
        <dbReference type="EMBL" id="CAB4165234.1"/>
    </source>
</evidence>
<accession>A0A6J5PCG4</accession>
<feature type="region of interest" description="Disordered" evidence="1">
    <location>
        <begin position="70"/>
        <end position="100"/>
    </location>
</feature>
<name>A0A6J5PCG4_9CAUD</name>